<evidence type="ECO:0000256" key="2">
    <source>
        <dbReference type="RuleBase" id="RU362039"/>
    </source>
</evidence>
<dbReference type="GO" id="GO:0016787">
    <property type="term" value="F:hydrolase activity"/>
    <property type="evidence" value="ECO:0007669"/>
    <property type="project" value="UniProtKB-UniRule"/>
</dbReference>
<dbReference type="SUPFAM" id="SSF56300">
    <property type="entry name" value="Metallo-dependent phosphatases"/>
    <property type="match status" value="1"/>
</dbReference>
<keyword evidence="2" id="KW-0479">Metal-binding</keyword>
<dbReference type="GO" id="GO:0046872">
    <property type="term" value="F:metal ion binding"/>
    <property type="evidence" value="ECO:0007669"/>
    <property type="project" value="UniProtKB-KW"/>
</dbReference>
<dbReference type="NCBIfam" id="TIGR00040">
    <property type="entry name" value="yfcE"/>
    <property type="match status" value="1"/>
</dbReference>
<reference evidence="4 5" key="1">
    <citation type="submission" date="2016-10" db="EMBL/GenBank/DDBJ databases">
        <authorList>
            <person name="de Groot N.N."/>
        </authorList>
    </citation>
    <scope>NUCLEOTIDE SEQUENCE [LARGE SCALE GENOMIC DNA]</scope>
    <source>
        <strain evidence="4 5">LMG 2247</strain>
    </source>
</reference>
<dbReference type="PANTHER" id="PTHR11124">
    <property type="entry name" value="VACUOLAR SORTING PROTEIN VPS29"/>
    <property type="match status" value="1"/>
</dbReference>
<comment type="cofactor">
    <cofactor evidence="2">
        <name>a divalent metal cation</name>
        <dbReference type="ChEBI" id="CHEBI:60240"/>
    </cofactor>
</comment>
<dbReference type="InterPro" id="IPR029052">
    <property type="entry name" value="Metallo-depent_PP-like"/>
</dbReference>
<evidence type="ECO:0000256" key="1">
    <source>
        <dbReference type="ARBA" id="ARBA00008950"/>
    </source>
</evidence>
<feature type="domain" description="Calcineurin-like phosphoesterase" evidence="3">
    <location>
        <begin position="9"/>
        <end position="145"/>
    </location>
</feature>
<dbReference type="EMBL" id="FNCJ01000006">
    <property type="protein sequence ID" value="SDH00546.1"/>
    <property type="molecule type" value="Genomic_DNA"/>
</dbReference>
<sequence>MTTHSTLTRIGLISDTHNLVRPEALRHLAGCDAIIHAGDICERAVLDALERIAPVTAVRGNNDTGTWARELPTHATLSAQQVKIRVVHDIADLDGDPRAQGIAVVVSGHSHKPLIEERAGVLFVNPGSAGPRRFKLPVSAGLLIVEGARATATWQALLE</sequence>
<dbReference type="Pfam" id="PF12850">
    <property type="entry name" value="Metallophos_2"/>
    <property type="match status" value="1"/>
</dbReference>
<comment type="similarity">
    <text evidence="1 2">Belongs to the metallophosphoesterase superfamily. YfcE family.</text>
</comment>
<dbReference type="Proteomes" id="UP000199706">
    <property type="component" value="Unassembled WGS sequence"/>
</dbReference>
<dbReference type="OrthoDB" id="9785951at2"/>
<name>A0A1G7YWA0_9BURK</name>
<dbReference type="InterPro" id="IPR024654">
    <property type="entry name" value="Calcineurin-like_PHP_lpxH"/>
</dbReference>
<evidence type="ECO:0000259" key="3">
    <source>
        <dbReference type="Pfam" id="PF12850"/>
    </source>
</evidence>
<dbReference type="EC" id="3.1.4.-" evidence="2"/>
<dbReference type="AlphaFoldDB" id="A0A1G7YWA0"/>
<evidence type="ECO:0000313" key="5">
    <source>
        <dbReference type="Proteomes" id="UP000199706"/>
    </source>
</evidence>
<protein>
    <recommendedName>
        <fullName evidence="2">Phosphoesterase</fullName>
        <ecNumber evidence="2">3.1.4.-</ecNumber>
    </recommendedName>
</protein>
<accession>A0A1G7YWA0</accession>
<gene>
    <name evidence="4" type="ORF">SAMN05216466_106337</name>
</gene>
<dbReference type="InterPro" id="IPR000979">
    <property type="entry name" value="Phosphodiesterase_MJ0936/Vps29"/>
</dbReference>
<dbReference type="Gene3D" id="3.60.21.10">
    <property type="match status" value="1"/>
</dbReference>
<dbReference type="RefSeq" id="WP_090685600.1">
    <property type="nucleotide sequence ID" value="NZ_CADERL010000012.1"/>
</dbReference>
<organism evidence="4 5">
    <name type="scientific">Paraburkholderia phenazinium</name>
    <dbReference type="NCBI Taxonomy" id="60549"/>
    <lineage>
        <taxon>Bacteria</taxon>
        <taxon>Pseudomonadati</taxon>
        <taxon>Pseudomonadota</taxon>
        <taxon>Betaproteobacteria</taxon>
        <taxon>Burkholderiales</taxon>
        <taxon>Burkholderiaceae</taxon>
        <taxon>Paraburkholderia</taxon>
    </lineage>
</organism>
<evidence type="ECO:0000313" key="4">
    <source>
        <dbReference type="EMBL" id="SDH00546.1"/>
    </source>
</evidence>
<proteinExistence type="inferred from homology"/>